<keyword evidence="4" id="KW-1185">Reference proteome</keyword>
<feature type="region of interest" description="Disordered" evidence="1">
    <location>
        <begin position="46"/>
        <end position="72"/>
    </location>
</feature>
<dbReference type="EMBL" id="JBJKBG010000003">
    <property type="protein sequence ID" value="KAL3746246.1"/>
    <property type="molecule type" value="Genomic_DNA"/>
</dbReference>
<evidence type="ECO:0008006" key="5">
    <source>
        <dbReference type="Google" id="ProtNLM"/>
    </source>
</evidence>
<sequence>MAGIKFAMLALSLGSLILLSPSPAYGTTKPTDKTVSSETRKFEIHVKKGGGGGRGGGGGSGGGSRGGGYTDGGGSTGGGMVYTAHVGAGGGTQRSVAVRPPPSLLPSAVCSSLFLFASILI</sequence>
<feature type="chain" id="PRO_5044757580" description="Glycine-rich protein" evidence="2">
    <location>
        <begin position="27"/>
        <end position="121"/>
    </location>
</feature>
<name>A0ABD3L8I7_EUCGL</name>
<gene>
    <name evidence="3" type="ORF">ACJRO7_015235</name>
</gene>
<protein>
    <recommendedName>
        <fullName evidence="5">Glycine-rich protein</fullName>
    </recommendedName>
</protein>
<reference evidence="3 4" key="1">
    <citation type="submission" date="2024-11" db="EMBL/GenBank/DDBJ databases">
        <title>Chromosome-level genome assembly of Eucalyptus globulus Labill. provides insights into its genome evolution.</title>
        <authorList>
            <person name="Li X."/>
        </authorList>
    </citation>
    <scope>NUCLEOTIDE SEQUENCE [LARGE SCALE GENOMIC DNA]</scope>
    <source>
        <strain evidence="3">CL2024</strain>
        <tissue evidence="3">Fresh tender leaves</tissue>
    </source>
</reference>
<evidence type="ECO:0000256" key="1">
    <source>
        <dbReference type="SAM" id="MobiDB-lite"/>
    </source>
</evidence>
<feature type="compositionally biased region" description="Gly residues" evidence="1">
    <location>
        <begin position="49"/>
        <end position="72"/>
    </location>
</feature>
<dbReference type="AlphaFoldDB" id="A0ABD3L8I7"/>
<dbReference type="Proteomes" id="UP001634007">
    <property type="component" value="Unassembled WGS sequence"/>
</dbReference>
<proteinExistence type="predicted"/>
<comment type="caution">
    <text evidence="3">The sequence shown here is derived from an EMBL/GenBank/DDBJ whole genome shotgun (WGS) entry which is preliminary data.</text>
</comment>
<evidence type="ECO:0000313" key="3">
    <source>
        <dbReference type="EMBL" id="KAL3746246.1"/>
    </source>
</evidence>
<accession>A0ABD3L8I7</accession>
<evidence type="ECO:0000313" key="4">
    <source>
        <dbReference type="Proteomes" id="UP001634007"/>
    </source>
</evidence>
<feature type="signal peptide" evidence="2">
    <location>
        <begin position="1"/>
        <end position="26"/>
    </location>
</feature>
<evidence type="ECO:0000256" key="2">
    <source>
        <dbReference type="SAM" id="SignalP"/>
    </source>
</evidence>
<organism evidence="3 4">
    <name type="scientific">Eucalyptus globulus</name>
    <name type="common">Tasmanian blue gum</name>
    <dbReference type="NCBI Taxonomy" id="34317"/>
    <lineage>
        <taxon>Eukaryota</taxon>
        <taxon>Viridiplantae</taxon>
        <taxon>Streptophyta</taxon>
        <taxon>Embryophyta</taxon>
        <taxon>Tracheophyta</taxon>
        <taxon>Spermatophyta</taxon>
        <taxon>Magnoliopsida</taxon>
        <taxon>eudicotyledons</taxon>
        <taxon>Gunneridae</taxon>
        <taxon>Pentapetalae</taxon>
        <taxon>rosids</taxon>
        <taxon>malvids</taxon>
        <taxon>Myrtales</taxon>
        <taxon>Myrtaceae</taxon>
        <taxon>Myrtoideae</taxon>
        <taxon>Eucalypteae</taxon>
        <taxon>Eucalyptus</taxon>
    </lineage>
</organism>
<keyword evidence="2" id="KW-0732">Signal</keyword>